<dbReference type="EMBL" id="SJPP01000002">
    <property type="protein sequence ID" value="TWU08609.1"/>
    <property type="molecule type" value="Genomic_DNA"/>
</dbReference>
<dbReference type="Gene3D" id="2.60.120.260">
    <property type="entry name" value="Galactose-binding domain-like"/>
    <property type="match status" value="1"/>
</dbReference>
<dbReference type="InterPro" id="IPR011042">
    <property type="entry name" value="6-blade_b-propeller_TolB-like"/>
</dbReference>
<dbReference type="InterPro" id="IPR008979">
    <property type="entry name" value="Galactose-bd-like_sf"/>
</dbReference>
<dbReference type="Gene3D" id="2.120.10.30">
    <property type="entry name" value="TolB, C-terminal domain"/>
    <property type="match status" value="2"/>
</dbReference>
<dbReference type="AlphaFoldDB" id="A0A5C6BBG6"/>
<organism evidence="2 3">
    <name type="scientific">Symmachiella macrocystis</name>
    <dbReference type="NCBI Taxonomy" id="2527985"/>
    <lineage>
        <taxon>Bacteria</taxon>
        <taxon>Pseudomonadati</taxon>
        <taxon>Planctomycetota</taxon>
        <taxon>Planctomycetia</taxon>
        <taxon>Planctomycetales</taxon>
        <taxon>Planctomycetaceae</taxon>
        <taxon>Symmachiella</taxon>
    </lineage>
</organism>
<reference evidence="2 3" key="1">
    <citation type="submission" date="2019-02" db="EMBL/GenBank/DDBJ databases">
        <title>Deep-cultivation of Planctomycetes and their phenomic and genomic characterization uncovers novel biology.</title>
        <authorList>
            <person name="Wiegand S."/>
            <person name="Jogler M."/>
            <person name="Boedeker C."/>
            <person name="Pinto D."/>
            <person name="Vollmers J."/>
            <person name="Rivas-Marin E."/>
            <person name="Kohn T."/>
            <person name="Peeters S.H."/>
            <person name="Heuer A."/>
            <person name="Rast P."/>
            <person name="Oberbeckmann S."/>
            <person name="Bunk B."/>
            <person name="Jeske O."/>
            <person name="Meyerdierks A."/>
            <person name="Storesund J.E."/>
            <person name="Kallscheuer N."/>
            <person name="Luecker S."/>
            <person name="Lage O.M."/>
            <person name="Pohl T."/>
            <person name="Merkel B.J."/>
            <person name="Hornburger P."/>
            <person name="Mueller R.-W."/>
            <person name="Bruemmer F."/>
            <person name="Labrenz M."/>
            <person name="Spormann A.M."/>
            <person name="Op Den Camp H."/>
            <person name="Overmann J."/>
            <person name="Amann R."/>
            <person name="Jetten M.S.M."/>
            <person name="Mascher T."/>
            <person name="Medema M.H."/>
            <person name="Devos D.P."/>
            <person name="Kaster A.-K."/>
            <person name="Ovreas L."/>
            <person name="Rohde M."/>
            <person name="Galperin M.Y."/>
            <person name="Jogler C."/>
        </authorList>
    </citation>
    <scope>NUCLEOTIDE SEQUENCE [LARGE SCALE GENOMIC DNA]</scope>
    <source>
        <strain evidence="2 3">CA54</strain>
    </source>
</reference>
<dbReference type="PANTHER" id="PTHR42732">
    <property type="entry name" value="BETA-GALACTOSIDASE"/>
    <property type="match status" value="1"/>
</dbReference>
<evidence type="ECO:0000256" key="1">
    <source>
        <dbReference type="SAM" id="MobiDB-lite"/>
    </source>
</evidence>
<comment type="caution">
    <text evidence="2">The sequence shown here is derived from an EMBL/GenBank/DDBJ whole genome shotgun (WGS) entry which is preliminary data.</text>
</comment>
<dbReference type="Proteomes" id="UP000320735">
    <property type="component" value="Unassembled WGS sequence"/>
</dbReference>
<dbReference type="RefSeq" id="WP_146372434.1">
    <property type="nucleotide sequence ID" value="NZ_SJPP01000002.1"/>
</dbReference>
<protein>
    <submittedName>
        <fullName evidence="2">Beta-D-glucuronidase</fullName>
    </submittedName>
</protein>
<feature type="region of interest" description="Disordered" evidence="1">
    <location>
        <begin position="1"/>
        <end position="20"/>
    </location>
</feature>
<dbReference type="SUPFAM" id="SSF49785">
    <property type="entry name" value="Galactose-binding domain-like"/>
    <property type="match status" value="1"/>
</dbReference>
<dbReference type="Pfam" id="PF07676">
    <property type="entry name" value="PD40"/>
    <property type="match status" value="3"/>
</dbReference>
<evidence type="ECO:0000313" key="2">
    <source>
        <dbReference type="EMBL" id="TWU08609.1"/>
    </source>
</evidence>
<dbReference type="InterPro" id="IPR011659">
    <property type="entry name" value="WD40"/>
</dbReference>
<dbReference type="SUPFAM" id="SSF82171">
    <property type="entry name" value="DPP6 N-terminal domain-like"/>
    <property type="match status" value="1"/>
</dbReference>
<gene>
    <name evidence="2" type="ORF">CA54_38430</name>
</gene>
<evidence type="ECO:0000313" key="3">
    <source>
        <dbReference type="Proteomes" id="UP000320735"/>
    </source>
</evidence>
<dbReference type="OrthoDB" id="269409at2"/>
<dbReference type="InterPro" id="IPR051913">
    <property type="entry name" value="GH2_Domain-Containing"/>
</dbReference>
<proteinExistence type="predicted"/>
<sequence>MTGVIHGGRSDRAGNDLEPCWSPDGDTIACTVQGSGRRDVLAVNARAVVPERGKALTGAGRFMNVSGIRWSPDGQWIAGTFEKHLRDVGSGCFVVRTDGAGLDELVTAPPLKPHPGGELRGHQLIGGWYLGGDASDPFILRTFKDLSWSPDGQTVAFRSNMDPSGYDFFYTVPVAGGEATRLDHTLSPMGIKNEPIPLNPDGGPQETQEAVPAQKLPTGTDLLARAPEFWMFRTDPDKIGETEKWFEQSMKKSPWTAISTHDFWDKALGTKEDPHYIGDGWYAVDLIIPPAQGKKVWLHFGAVDENYTFWINGSYIGDNLAAGTSMWDRPVSVEITDRYNEGQPNHVVVRVRNTLSAGGIWKPVSLLVAAPTFYEGFDYTAGRSNLNGQGRWVAHPDDHASLNVPSGSYAYTDKNAKTLVTRGNRTDGGPARCGNQRPLNAATTELFGVTQTIYASVLWQNLGNLILKGSGAGGLNLSAGANAASAAMRASLADIDGSSSETVYGPAVPYGTPVFLGIKIDNVAGGTETVTVAVNPDLSDPNWAAAGTWSVSGKDIGVPTVVEVNTMGDQISLKGLGLGIDEIRIGATWADVAPIVPQSRVIPGQTSK</sequence>
<name>A0A5C6BBG6_9PLAN</name>
<keyword evidence="3" id="KW-1185">Reference proteome</keyword>
<accession>A0A5C6BBG6</accession>